<feature type="domain" description="Heterokaryon incompatibility" evidence="1">
    <location>
        <begin position="6"/>
        <end position="117"/>
    </location>
</feature>
<dbReference type="AlphaFoldDB" id="A0A395SGY3"/>
<evidence type="ECO:0000313" key="3">
    <source>
        <dbReference type="Proteomes" id="UP000266152"/>
    </source>
</evidence>
<keyword evidence="3" id="KW-1185">Reference proteome</keyword>
<dbReference type="InterPro" id="IPR010730">
    <property type="entry name" value="HET"/>
</dbReference>
<sequence>MLSEYIPAILSRAAYLVSVIGERYLWVDAICIPHEKESATDQLRLMGAIYANAIITIIAADGDSLTGLAGFKGVSEPRQLEQEVIPFGDEKLLRRDNFTVESEIWRPYYERGWIFQELRLSARKIIFHDNKIHWKCQCTSWFEESTPSIKAELRSTRDGQFKVLLAGFFDFSKFSLLVSHYNELTLRYDEDALPAISGYLSIASRVFKGGFLYGIPEMIFERGLGWKPYFPDINLKRRIRSLRSHGTQLTPSGLPSWSWIGWKGTVDPGCNEATRVEARGWIEESTPITKWYTSRSPEDPPDQWRRIKSTWYEDRDSYKDFTRPLPPGWIRHNAPNEAPGHNNGPHMYPEGCNKYVFEHESMPNDEISTTSSRNWYYPFPIPEVNEATQPDMPEQTEYLFCKTSRAHLLGFQEGEGNDVILYNIHNKRVGLLNLVNEDFLSRFPKPLAEDKNGTGLPVELVAVCKIRTYGKEWNESKEIYDNPVSRKDTYLVLWVEWEDGIAYRLASGKVEVEEWDKLDLETILLILG</sequence>
<gene>
    <name evidence="2" type="ORF">FSPOR_3180</name>
</gene>
<evidence type="ECO:0000259" key="1">
    <source>
        <dbReference type="Pfam" id="PF06985"/>
    </source>
</evidence>
<reference evidence="2 3" key="1">
    <citation type="journal article" date="2018" name="PLoS Pathog.">
        <title>Evolution of structural diversity of trichothecenes, a family of toxins produced by plant pathogenic and entomopathogenic fungi.</title>
        <authorList>
            <person name="Proctor R.H."/>
            <person name="McCormick S.P."/>
            <person name="Kim H.S."/>
            <person name="Cardoza R.E."/>
            <person name="Stanley A.M."/>
            <person name="Lindo L."/>
            <person name="Kelly A."/>
            <person name="Brown D.W."/>
            <person name="Lee T."/>
            <person name="Vaughan M.M."/>
            <person name="Alexander N.J."/>
            <person name="Busman M."/>
            <person name="Gutierrez S."/>
        </authorList>
    </citation>
    <scope>NUCLEOTIDE SEQUENCE [LARGE SCALE GENOMIC DNA]</scope>
    <source>
        <strain evidence="2 3">NRRL 3299</strain>
    </source>
</reference>
<dbReference type="Proteomes" id="UP000266152">
    <property type="component" value="Unassembled WGS sequence"/>
</dbReference>
<comment type="caution">
    <text evidence="2">The sequence shown here is derived from an EMBL/GenBank/DDBJ whole genome shotgun (WGS) entry which is preliminary data.</text>
</comment>
<proteinExistence type="predicted"/>
<name>A0A395SGY3_FUSSP</name>
<protein>
    <submittedName>
        <fullName evidence="2">Heterokaryon incompatibility</fullName>
    </submittedName>
</protein>
<organism evidence="2 3">
    <name type="scientific">Fusarium sporotrichioides</name>
    <dbReference type="NCBI Taxonomy" id="5514"/>
    <lineage>
        <taxon>Eukaryota</taxon>
        <taxon>Fungi</taxon>
        <taxon>Dikarya</taxon>
        <taxon>Ascomycota</taxon>
        <taxon>Pezizomycotina</taxon>
        <taxon>Sordariomycetes</taxon>
        <taxon>Hypocreomycetidae</taxon>
        <taxon>Hypocreales</taxon>
        <taxon>Nectriaceae</taxon>
        <taxon>Fusarium</taxon>
    </lineage>
</organism>
<dbReference type="EMBL" id="PXOF01000040">
    <property type="protein sequence ID" value="RGP71648.1"/>
    <property type="molecule type" value="Genomic_DNA"/>
</dbReference>
<dbReference type="PANTHER" id="PTHR33112:SF16">
    <property type="entry name" value="HETEROKARYON INCOMPATIBILITY DOMAIN-CONTAINING PROTEIN"/>
    <property type="match status" value="1"/>
</dbReference>
<dbReference type="PANTHER" id="PTHR33112">
    <property type="entry name" value="DOMAIN PROTEIN, PUTATIVE-RELATED"/>
    <property type="match status" value="1"/>
</dbReference>
<accession>A0A395SGY3</accession>
<evidence type="ECO:0000313" key="2">
    <source>
        <dbReference type="EMBL" id="RGP71648.1"/>
    </source>
</evidence>
<dbReference type="Pfam" id="PF06985">
    <property type="entry name" value="HET"/>
    <property type="match status" value="1"/>
</dbReference>